<keyword evidence="6" id="KW-0732">Signal</keyword>
<proteinExistence type="inferred from homology"/>
<sequence length="629" mass="66724">MKRRELFKGAAAATLLHAALPATALARVAQPSAASDLPSGASAAAPPDAAATAATVRTRVRPGTPAWPAASEWQRLRRETGGRLQALASPFARCAPGTPACAALLAGIQDPFTIGDDPALTQTSGWQDAWTSQPSAYAVAARDARDVAAAVRFARQHDLRLVVKGGGHSYLGGSSAPDSLLVWTRAMDRIDLHDAYAARGCAADTAQPAVSLGAGVMWGQAYAAVTTRAGRYVQGGGCTTVGVAGLVQGGGFGNFSKRYGSAAASLVEAEVVTADGEVRIASAHSHPDLFWALKGGGGGSFGVVTRVTLRTHALPANFGAVFGKIEAASDAAYRTLIARFVAFYQESLFNEHWGEQVSLRGGRRLQLSMVFQGLGQAEAEAVWAPFLAWVRARKEYTVEEAAIKAIPARHFWNPDFHRKYATGLMAVDDGPNASPDRFVWRGDREQAGWFIHGYQSAWLPARLLDPTRQALLADALFDAAKRWDVELHFNKGLAGAPTDALAATRDTAMNPAVLDAFALAIIAGGGVPAFPGMADARPDATRARHDGAAIRAAMDALRRAAPDAGAYVSESDYFQQHWQDAYWGANYERLARIKRTVDPDGLFFVHHGVGSEDWSADGFTRAGAPRARA</sequence>
<dbReference type="InterPro" id="IPR050416">
    <property type="entry name" value="FAD-linked_Oxidoreductase"/>
</dbReference>
<evidence type="ECO:0000259" key="7">
    <source>
        <dbReference type="PROSITE" id="PS51387"/>
    </source>
</evidence>
<feature type="signal peptide" evidence="6">
    <location>
        <begin position="1"/>
        <end position="24"/>
    </location>
</feature>
<evidence type="ECO:0000256" key="2">
    <source>
        <dbReference type="ARBA" id="ARBA00005466"/>
    </source>
</evidence>
<dbReference type="AlphaFoldDB" id="A0A7Z2VUT4"/>
<dbReference type="PANTHER" id="PTHR42973">
    <property type="entry name" value="BINDING OXIDOREDUCTASE, PUTATIVE (AFU_ORTHOLOGUE AFUA_1G17690)-RELATED"/>
    <property type="match status" value="1"/>
</dbReference>
<evidence type="ECO:0000256" key="6">
    <source>
        <dbReference type="SAM" id="SignalP"/>
    </source>
</evidence>
<dbReference type="EMBL" id="CP051685">
    <property type="protein sequence ID" value="QJD99299.1"/>
    <property type="molecule type" value="Genomic_DNA"/>
</dbReference>
<evidence type="ECO:0000256" key="3">
    <source>
        <dbReference type="ARBA" id="ARBA00022630"/>
    </source>
</evidence>
<evidence type="ECO:0000256" key="4">
    <source>
        <dbReference type="ARBA" id="ARBA00022827"/>
    </source>
</evidence>
<evidence type="ECO:0000313" key="8">
    <source>
        <dbReference type="EMBL" id="QJD99299.1"/>
    </source>
</evidence>
<dbReference type="InterPro" id="IPR016169">
    <property type="entry name" value="FAD-bd_PCMH_sub2"/>
</dbReference>
<dbReference type="InterPro" id="IPR012951">
    <property type="entry name" value="BBE"/>
</dbReference>
<reference evidence="8 9" key="1">
    <citation type="submission" date="2020-04" db="EMBL/GenBank/DDBJ databases">
        <title>Genome sequencing of novel species.</title>
        <authorList>
            <person name="Heo J."/>
            <person name="Kim S.-J."/>
            <person name="Kim J.-S."/>
            <person name="Hong S.-B."/>
            <person name="Kwon S.-W."/>
        </authorList>
    </citation>
    <scope>NUCLEOTIDE SEQUENCE [LARGE SCALE GENOMIC DNA]</scope>
    <source>
        <strain evidence="8 9">GN2-R2</strain>
    </source>
</reference>
<dbReference type="GO" id="GO:0071949">
    <property type="term" value="F:FAD binding"/>
    <property type="evidence" value="ECO:0007669"/>
    <property type="project" value="InterPro"/>
</dbReference>
<comment type="similarity">
    <text evidence="2">Belongs to the oxygen-dependent FAD-linked oxidoreductase family.</text>
</comment>
<dbReference type="Gene3D" id="3.30.465.10">
    <property type="match status" value="2"/>
</dbReference>
<dbReference type="SUPFAM" id="SSF56176">
    <property type="entry name" value="FAD-binding/transporter-associated domain-like"/>
    <property type="match status" value="1"/>
</dbReference>
<dbReference type="KEGG" id="mfy:HH212_03995"/>
<dbReference type="Gene3D" id="3.40.462.20">
    <property type="match status" value="1"/>
</dbReference>
<keyword evidence="9" id="KW-1185">Reference proteome</keyword>
<dbReference type="Proteomes" id="UP000502415">
    <property type="component" value="Chromosome"/>
</dbReference>
<organism evidence="8 9">
    <name type="scientific">Massilia forsythiae</name>
    <dbReference type="NCBI Taxonomy" id="2728020"/>
    <lineage>
        <taxon>Bacteria</taxon>
        <taxon>Pseudomonadati</taxon>
        <taxon>Pseudomonadota</taxon>
        <taxon>Betaproteobacteria</taxon>
        <taxon>Burkholderiales</taxon>
        <taxon>Oxalobacteraceae</taxon>
        <taxon>Telluria group</taxon>
        <taxon>Massilia</taxon>
    </lineage>
</organism>
<dbReference type="GO" id="GO:0016491">
    <property type="term" value="F:oxidoreductase activity"/>
    <property type="evidence" value="ECO:0007669"/>
    <property type="project" value="UniProtKB-KW"/>
</dbReference>
<dbReference type="InterPro" id="IPR036318">
    <property type="entry name" value="FAD-bd_PCMH-like_sf"/>
</dbReference>
<comment type="cofactor">
    <cofactor evidence="1">
        <name>FAD</name>
        <dbReference type="ChEBI" id="CHEBI:57692"/>
    </cofactor>
</comment>
<dbReference type="InterPro" id="IPR016166">
    <property type="entry name" value="FAD-bd_PCMH"/>
</dbReference>
<accession>A0A7Z2VUT4</accession>
<keyword evidence="4" id="KW-0274">FAD</keyword>
<dbReference type="InterPro" id="IPR006094">
    <property type="entry name" value="Oxid_FAD_bind_N"/>
</dbReference>
<dbReference type="PROSITE" id="PS51387">
    <property type="entry name" value="FAD_PCMH"/>
    <property type="match status" value="1"/>
</dbReference>
<dbReference type="Pfam" id="PF01565">
    <property type="entry name" value="FAD_binding_4"/>
    <property type="match status" value="1"/>
</dbReference>
<dbReference type="PANTHER" id="PTHR42973:SF39">
    <property type="entry name" value="FAD-BINDING PCMH-TYPE DOMAIN-CONTAINING PROTEIN"/>
    <property type="match status" value="1"/>
</dbReference>
<gene>
    <name evidence="8" type="ORF">HH212_03995</name>
</gene>
<dbReference type="Pfam" id="PF08031">
    <property type="entry name" value="BBE"/>
    <property type="match status" value="1"/>
</dbReference>
<protein>
    <submittedName>
        <fullName evidence="8">FAD-binding oxidoreductase</fullName>
    </submittedName>
</protein>
<evidence type="ECO:0000313" key="9">
    <source>
        <dbReference type="Proteomes" id="UP000502415"/>
    </source>
</evidence>
<dbReference type="RefSeq" id="WP_169434196.1">
    <property type="nucleotide sequence ID" value="NZ_CP051685.1"/>
</dbReference>
<evidence type="ECO:0000256" key="1">
    <source>
        <dbReference type="ARBA" id="ARBA00001974"/>
    </source>
</evidence>
<evidence type="ECO:0000256" key="5">
    <source>
        <dbReference type="ARBA" id="ARBA00023002"/>
    </source>
</evidence>
<keyword evidence="3" id="KW-0285">Flavoprotein</keyword>
<keyword evidence="5" id="KW-0560">Oxidoreductase</keyword>
<name>A0A7Z2VUT4_9BURK</name>
<feature type="chain" id="PRO_5030984964" evidence="6">
    <location>
        <begin position="25"/>
        <end position="629"/>
    </location>
</feature>
<feature type="domain" description="FAD-binding PCMH-type" evidence="7">
    <location>
        <begin position="130"/>
        <end position="314"/>
    </location>
</feature>